<comment type="caution">
    <text evidence="2">The sequence shown here is derived from an EMBL/GenBank/DDBJ whole genome shotgun (WGS) entry which is preliminary data.</text>
</comment>
<sequence>MKICHYRHSGDLGVKTRLGILDESAGIIIDPNFVWALNYQMEGRFNPYDRANKKLPSSLFEVLTLSDSPLDDLRDSLEKYNALKKAGNFKTTEGIPTFFKIDDESISLTKPLDRISTYRDFYAHEKHVAKGFAKRNEPIPSAWYEIPAYYKGPTHGFIGPEEEVLWPHYTNILDYELELGMVVGKEGINIKEKDAINHIFGFTILNDISARDIQKKEMAVRLGPAKGKDFCSIIGPVITTIDEFNNVEPDLLMTATINGEEWSRGQSGDSHFSFSQMIAHVSMDEWVLPADLFGSGTVGTGCGLEIDKWIQPGDEIELFVEGIGKLKNKIGNKKA</sequence>
<evidence type="ECO:0000259" key="1">
    <source>
        <dbReference type="Pfam" id="PF01557"/>
    </source>
</evidence>
<dbReference type="InterPro" id="IPR011234">
    <property type="entry name" value="Fumarylacetoacetase-like_C"/>
</dbReference>
<evidence type="ECO:0000313" key="2">
    <source>
        <dbReference type="EMBL" id="OUR98945.1"/>
    </source>
</evidence>
<dbReference type="InterPro" id="IPR036663">
    <property type="entry name" value="Fumarylacetoacetase_C_sf"/>
</dbReference>
<dbReference type="Proteomes" id="UP000196531">
    <property type="component" value="Unassembled WGS sequence"/>
</dbReference>
<dbReference type="AlphaFoldDB" id="A0A1Y5FHY2"/>
<proteinExistence type="predicted"/>
<feature type="domain" description="Fumarylacetoacetase-like C-terminal" evidence="1">
    <location>
        <begin position="118"/>
        <end position="330"/>
    </location>
</feature>
<dbReference type="EMBL" id="MAAO01000004">
    <property type="protein sequence ID" value="OUR98945.1"/>
    <property type="molecule type" value="Genomic_DNA"/>
</dbReference>
<gene>
    <name evidence="2" type="ORF">A9Q84_05905</name>
</gene>
<dbReference type="Pfam" id="PF01557">
    <property type="entry name" value="FAA_hydrolase"/>
    <property type="match status" value="1"/>
</dbReference>
<protein>
    <recommendedName>
        <fullName evidence="1">Fumarylacetoacetase-like C-terminal domain-containing protein</fullName>
    </recommendedName>
</protein>
<evidence type="ECO:0000313" key="3">
    <source>
        <dbReference type="Proteomes" id="UP000196531"/>
    </source>
</evidence>
<dbReference type="PANTHER" id="PTHR43211">
    <property type="entry name" value="FUMARYLACETOACETATE HYDROLASE"/>
    <property type="match status" value="1"/>
</dbReference>
<name>A0A1Y5FHY2_9BACT</name>
<dbReference type="SUPFAM" id="SSF56529">
    <property type="entry name" value="FAH"/>
    <property type="match status" value="1"/>
</dbReference>
<reference evidence="3" key="1">
    <citation type="journal article" date="2017" name="Proc. Natl. Acad. Sci. U.S.A.">
        <title>Simulation of Deepwater Horizon oil plume reveals substrate specialization within a complex community of hydrocarbon-degraders.</title>
        <authorList>
            <person name="Hu P."/>
            <person name="Dubinsky E.A."/>
            <person name="Probst A.J."/>
            <person name="Wang J."/>
            <person name="Sieber C.M.K."/>
            <person name="Tom L.M."/>
            <person name="Gardinali P."/>
            <person name="Banfield J.F."/>
            <person name="Atlas R.M."/>
            <person name="Andersen G.L."/>
        </authorList>
    </citation>
    <scope>NUCLEOTIDE SEQUENCE [LARGE SCALE GENOMIC DNA]</scope>
</reference>
<dbReference type="PANTHER" id="PTHR43211:SF1">
    <property type="entry name" value="BLL6422 PROTEIN"/>
    <property type="match status" value="1"/>
</dbReference>
<organism evidence="2 3">
    <name type="scientific">Halobacteriovorax marinus</name>
    <dbReference type="NCBI Taxonomy" id="97084"/>
    <lineage>
        <taxon>Bacteria</taxon>
        <taxon>Pseudomonadati</taxon>
        <taxon>Bdellovibrionota</taxon>
        <taxon>Bacteriovoracia</taxon>
        <taxon>Bacteriovoracales</taxon>
        <taxon>Halobacteriovoraceae</taxon>
        <taxon>Halobacteriovorax</taxon>
    </lineage>
</organism>
<accession>A0A1Y5FHY2</accession>
<dbReference type="GO" id="GO:0003824">
    <property type="term" value="F:catalytic activity"/>
    <property type="evidence" value="ECO:0007669"/>
    <property type="project" value="InterPro"/>
</dbReference>
<dbReference type="Gene3D" id="3.90.850.10">
    <property type="entry name" value="Fumarylacetoacetase-like, C-terminal domain"/>
    <property type="match status" value="1"/>
</dbReference>